<evidence type="ECO:0000256" key="2">
    <source>
        <dbReference type="ARBA" id="ARBA00022448"/>
    </source>
</evidence>
<dbReference type="PANTHER" id="PTHR30625:SF15">
    <property type="entry name" value="BIOPOLYMER TRANSPORT PROTEIN EXBB"/>
    <property type="match status" value="1"/>
</dbReference>
<keyword evidence="4 9" id="KW-0812">Transmembrane</keyword>
<evidence type="ECO:0000256" key="6">
    <source>
        <dbReference type="ARBA" id="ARBA00022989"/>
    </source>
</evidence>
<keyword evidence="11" id="KW-0966">Cell projection</keyword>
<feature type="transmembrane region" description="Helical" evidence="9">
    <location>
        <begin position="147"/>
        <end position="168"/>
    </location>
</feature>
<keyword evidence="5 8" id="KW-0653">Protein transport</keyword>
<feature type="transmembrane region" description="Helical" evidence="9">
    <location>
        <begin position="12"/>
        <end position="31"/>
    </location>
</feature>
<evidence type="ECO:0000256" key="4">
    <source>
        <dbReference type="ARBA" id="ARBA00022692"/>
    </source>
</evidence>
<keyword evidence="11" id="KW-0969">Cilium</keyword>
<sequence>MNLLQQGGFMMWPLLILSIASLAVMAERFIVFTTRRLPSVRALTPIFDLFQTQGSDAALHEVEDIAPTYLQFFNALFNDLPLPAKEQKIHRVGEEVLFSFRRRLDFLATVATTAPLIGLLGTVLGMINAFSRLSASGNVDITMLAGGIWQALLTTAAGLSVAIPSLLAHRWFCREYDKNAFAMQRMTNTFLEGIK</sequence>
<dbReference type="PANTHER" id="PTHR30625">
    <property type="entry name" value="PROTEIN TOLQ"/>
    <property type="match status" value="1"/>
</dbReference>
<organism evidence="11 12">
    <name type="scientific">Pseudodesulfovibrio nedwellii</name>
    <dbReference type="NCBI Taxonomy" id="2973072"/>
    <lineage>
        <taxon>Bacteria</taxon>
        <taxon>Pseudomonadati</taxon>
        <taxon>Thermodesulfobacteriota</taxon>
        <taxon>Desulfovibrionia</taxon>
        <taxon>Desulfovibrionales</taxon>
        <taxon>Desulfovibrionaceae</taxon>
    </lineage>
</organism>
<reference evidence="11 12" key="1">
    <citation type="submission" date="2022-08" db="EMBL/GenBank/DDBJ databases">
        <title>Genome Sequence of the sulphate-reducing bacterium, Pseudodesulfovibrio sp. SYK.</title>
        <authorList>
            <person name="Kondo R."/>
            <person name="Kataoka T."/>
        </authorList>
    </citation>
    <scope>NUCLEOTIDE SEQUENCE [LARGE SCALE GENOMIC DNA]</scope>
    <source>
        <strain evidence="11 12">SYK</strain>
    </source>
</reference>
<evidence type="ECO:0000256" key="7">
    <source>
        <dbReference type="ARBA" id="ARBA00023136"/>
    </source>
</evidence>
<dbReference type="Pfam" id="PF01618">
    <property type="entry name" value="MotA_ExbB"/>
    <property type="match status" value="1"/>
</dbReference>
<keyword evidence="12" id="KW-1185">Reference proteome</keyword>
<feature type="domain" description="MotA/TolQ/ExbB proton channel" evidence="10">
    <location>
        <begin position="95"/>
        <end position="182"/>
    </location>
</feature>
<evidence type="ECO:0000256" key="5">
    <source>
        <dbReference type="ARBA" id="ARBA00022927"/>
    </source>
</evidence>
<evidence type="ECO:0000256" key="1">
    <source>
        <dbReference type="ARBA" id="ARBA00004651"/>
    </source>
</evidence>
<dbReference type="EMBL" id="AP026709">
    <property type="protein sequence ID" value="BDQ38731.1"/>
    <property type="molecule type" value="Genomic_DNA"/>
</dbReference>
<evidence type="ECO:0000259" key="10">
    <source>
        <dbReference type="Pfam" id="PF01618"/>
    </source>
</evidence>
<evidence type="ECO:0000256" key="3">
    <source>
        <dbReference type="ARBA" id="ARBA00022475"/>
    </source>
</evidence>
<name>A0ABM8B4P2_9BACT</name>
<gene>
    <name evidence="11" type="ORF">SYK_30910</name>
</gene>
<comment type="similarity">
    <text evidence="8">Belongs to the exbB/tolQ family.</text>
</comment>
<keyword evidence="7 9" id="KW-0472">Membrane</keyword>
<protein>
    <submittedName>
        <fullName evidence="11">Flagellar motor protein MotA</fullName>
    </submittedName>
</protein>
<evidence type="ECO:0000256" key="9">
    <source>
        <dbReference type="SAM" id="Phobius"/>
    </source>
</evidence>
<evidence type="ECO:0000313" key="11">
    <source>
        <dbReference type="EMBL" id="BDQ38731.1"/>
    </source>
</evidence>
<proteinExistence type="inferred from homology"/>
<evidence type="ECO:0000313" key="12">
    <source>
        <dbReference type="Proteomes" id="UP001317742"/>
    </source>
</evidence>
<evidence type="ECO:0000256" key="8">
    <source>
        <dbReference type="RuleBase" id="RU004057"/>
    </source>
</evidence>
<dbReference type="InterPro" id="IPR002898">
    <property type="entry name" value="MotA_ExbB_proton_chnl"/>
</dbReference>
<keyword evidence="11" id="KW-0282">Flagellum</keyword>
<keyword evidence="6 9" id="KW-1133">Transmembrane helix</keyword>
<dbReference type="RefSeq" id="WP_281761224.1">
    <property type="nucleotide sequence ID" value="NZ_AP026709.1"/>
</dbReference>
<keyword evidence="3" id="KW-1003">Cell membrane</keyword>
<feature type="transmembrane region" description="Helical" evidence="9">
    <location>
        <begin position="106"/>
        <end position="127"/>
    </location>
</feature>
<dbReference type="Proteomes" id="UP001317742">
    <property type="component" value="Chromosome"/>
</dbReference>
<comment type="subcellular location">
    <subcellularLocation>
        <location evidence="1">Cell membrane</location>
        <topology evidence="1">Multi-pass membrane protein</topology>
    </subcellularLocation>
    <subcellularLocation>
        <location evidence="8">Membrane</location>
        <topology evidence="8">Multi-pass membrane protein</topology>
    </subcellularLocation>
</comment>
<dbReference type="InterPro" id="IPR050790">
    <property type="entry name" value="ExbB/TolQ_transport"/>
</dbReference>
<keyword evidence="2 8" id="KW-0813">Transport</keyword>
<accession>A0ABM8B4P2</accession>